<proteinExistence type="predicted"/>
<evidence type="ECO:0000313" key="3">
    <source>
        <dbReference type="EMBL" id="GJT41757.1"/>
    </source>
</evidence>
<keyword evidence="3" id="KW-0695">RNA-directed DNA polymerase</keyword>
<dbReference type="PANTHER" id="PTHR24559">
    <property type="entry name" value="TRANSPOSON TY3-I GAG-POL POLYPROTEIN"/>
    <property type="match status" value="1"/>
</dbReference>
<keyword evidence="3" id="KW-0808">Transferase</keyword>
<dbReference type="CDD" id="cd01647">
    <property type="entry name" value="RT_LTR"/>
    <property type="match status" value="1"/>
</dbReference>
<evidence type="ECO:0000259" key="2">
    <source>
        <dbReference type="Pfam" id="PF17919"/>
    </source>
</evidence>
<dbReference type="CDD" id="cd00303">
    <property type="entry name" value="retropepsin_like"/>
    <property type="match status" value="1"/>
</dbReference>
<keyword evidence="4" id="KW-1185">Reference proteome</keyword>
<name>A0ABQ5DRI3_9ASTR</name>
<gene>
    <name evidence="3" type="ORF">Tco_0941622</name>
</gene>
<sequence>MAPSTRLVSTSNTNRDEGLTKEYLDEQLAEIRSLITALGFQQNHTITQGRQAHQFGRLAKVEFPRFHEDDVRGWVFRSLLSYRQYVSVNGEDVTWELYKNAIVQRFGSIFEDPMSALKNTKYEKSAKEYQDLFDTLLCRVTISQEHAISLYLGGLPTELEMSVRMFKPATLADAYSLTRLQEAILEAVKKKNKPIESFNSNRFSNGGSYGSVSKPEVLPKPNTPITILVPDEEDCFEDCLEEESIEVSQEMPQISLHAMNEVQNYRTLRVRETVGKHIIHILVDCGSTHNFLDIAVAKKLGCRIKSICLLSVTVRDGYKVATTSELVCDIKCNFKELKMEFVYQTKKMVLRGTPKSNSEWLAGKKQNKIDRQAKHPEFSSMQLCVFPNPKISLMRMEGISLELQPELQIIVEKFRDVFDVPKELPPSRPCDHRIPLLEGTNPINIRPYRHPPTQKEAIESMVQELLDTGVIKQSHSPFASPIVMVNKGQHLEDIFSKLDLRSGYHQIRMCEEDVPKTAFKTHHGHYEFLVMPFGLTNAPSTFQTLMNEVFKSFLRKFTLVFFDAILIYSKSLEDHVKHLRAVLEVMRKHQLYAKLSKCVFGATQVEYLGHNEEAHIAFEQLKQAMITTRVLALPDFEKEFIVETDASGVGVLSCHIGIGKDIVFQVEMGESVNLSILPMMGKKNLLVDGVYYVATPTAGAMLTQNMVAGQRFDPNEIVNNVNPGTSVLYLARDASVVVVTISHLPDIVGTINGDKPKKPMDKEPLVDLEKPMDTPMAKEERLKKEDNKEVVYPVYPNACVASLWSRQSKKKSIRVEREVFGTVEEHLILVPPDEPMLLFTGGWLDSSILEWLAMSLRKWTTEKGHPKFKYMALRLIEERRCRKESTELKNYLTDAIDHNEDKCI</sequence>
<comment type="caution">
    <text evidence="3">The sequence shown here is derived from an EMBL/GenBank/DDBJ whole genome shotgun (WGS) entry which is preliminary data.</text>
</comment>
<dbReference type="InterPro" id="IPR043502">
    <property type="entry name" value="DNA/RNA_pol_sf"/>
</dbReference>
<reference evidence="3" key="1">
    <citation type="journal article" date="2022" name="Int. J. Mol. Sci.">
        <title>Draft Genome of Tanacetum Coccineum: Genomic Comparison of Closely Related Tanacetum-Family Plants.</title>
        <authorList>
            <person name="Yamashiro T."/>
            <person name="Shiraishi A."/>
            <person name="Nakayama K."/>
            <person name="Satake H."/>
        </authorList>
    </citation>
    <scope>NUCLEOTIDE SEQUENCE</scope>
</reference>
<dbReference type="InterPro" id="IPR000477">
    <property type="entry name" value="RT_dom"/>
</dbReference>
<dbReference type="EMBL" id="BQNB010015588">
    <property type="protein sequence ID" value="GJT41757.1"/>
    <property type="molecule type" value="Genomic_DNA"/>
</dbReference>
<dbReference type="InterPro" id="IPR021109">
    <property type="entry name" value="Peptidase_aspartic_dom_sf"/>
</dbReference>
<dbReference type="PANTHER" id="PTHR24559:SF444">
    <property type="entry name" value="REVERSE TRANSCRIPTASE DOMAIN-CONTAINING PROTEIN"/>
    <property type="match status" value="1"/>
</dbReference>
<dbReference type="Gene3D" id="3.30.70.270">
    <property type="match status" value="1"/>
</dbReference>
<dbReference type="GO" id="GO:0003964">
    <property type="term" value="F:RNA-directed DNA polymerase activity"/>
    <property type="evidence" value="ECO:0007669"/>
    <property type="project" value="UniProtKB-KW"/>
</dbReference>
<evidence type="ECO:0000313" key="4">
    <source>
        <dbReference type="Proteomes" id="UP001151760"/>
    </source>
</evidence>
<dbReference type="Proteomes" id="UP001151760">
    <property type="component" value="Unassembled WGS sequence"/>
</dbReference>
<dbReference type="Pfam" id="PF00078">
    <property type="entry name" value="RVT_1"/>
    <property type="match status" value="1"/>
</dbReference>
<dbReference type="SUPFAM" id="SSF56672">
    <property type="entry name" value="DNA/RNA polymerases"/>
    <property type="match status" value="1"/>
</dbReference>
<dbReference type="InterPro" id="IPR041577">
    <property type="entry name" value="RT_RNaseH_2"/>
</dbReference>
<dbReference type="Pfam" id="PF17919">
    <property type="entry name" value="RT_RNaseH_2"/>
    <property type="match status" value="1"/>
</dbReference>
<feature type="domain" description="Reverse transcriptase/retrotransposon-derived protein RNase H-like" evidence="2">
    <location>
        <begin position="612"/>
        <end position="651"/>
    </location>
</feature>
<dbReference type="InterPro" id="IPR053134">
    <property type="entry name" value="RNA-dir_DNA_polymerase"/>
</dbReference>
<protein>
    <submittedName>
        <fullName evidence="3">RNA-directed DNA polymerase like protein</fullName>
    </submittedName>
</protein>
<dbReference type="Gene3D" id="3.10.10.10">
    <property type="entry name" value="HIV Type 1 Reverse Transcriptase, subunit A, domain 1"/>
    <property type="match status" value="2"/>
</dbReference>
<keyword evidence="3" id="KW-0548">Nucleotidyltransferase</keyword>
<evidence type="ECO:0000259" key="1">
    <source>
        <dbReference type="Pfam" id="PF00078"/>
    </source>
</evidence>
<feature type="domain" description="Reverse transcriptase" evidence="1">
    <location>
        <begin position="444"/>
        <end position="611"/>
    </location>
</feature>
<organism evidence="3 4">
    <name type="scientific">Tanacetum coccineum</name>
    <dbReference type="NCBI Taxonomy" id="301880"/>
    <lineage>
        <taxon>Eukaryota</taxon>
        <taxon>Viridiplantae</taxon>
        <taxon>Streptophyta</taxon>
        <taxon>Embryophyta</taxon>
        <taxon>Tracheophyta</taxon>
        <taxon>Spermatophyta</taxon>
        <taxon>Magnoliopsida</taxon>
        <taxon>eudicotyledons</taxon>
        <taxon>Gunneridae</taxon>
        <taxon>Pentapetalae</taxon>
        <taxon>asterids</taxon>
        <taxon>campanulids</taxon>
        <taxon>Asterales</taxon>
        <taxon>Asteraceae</taxon>
        <taxon>Asteroideae</taxon>
        <taxon>Anthemideae</taxon>
        <taxon>Anthemidinae</taxon>
        <taxon>Tanacetum</taxon>
    </lineage>
</organism>
<accession>A0ABQ5DRI3</accession>
<dbReference type="Gene3D" id="2.40.70.10">
    <property type="entry name" value="Acid Proteases"/>
    <property type="match status" value="1"/>
</dbReference>
<reference evidence="3" key="2">
    <citation type="submission" date="2022-01" db="EMBL/GenBank/DDBJ databases">
        <authorList>
            <person name="Yamashiro T."/>
            <person name="Shiraishi A."/>
            <person name="Satake H."/>
            <person name="Nakayama K."/>
        </authorList>
    </citation>
    <scope>NUCLEOTIDE SEQUENCE</scope>
</reference>
<dbReference type="InterPro" id="IPR043128">
    <property type="entry name" value="Rev_trsase/Diguanyl_cyclase"/>
</dbReference>